<keyword evidence="1" id="KW-0812">Transmembrane</keyword>
<feature type="transmembrane region" description="Helical" evidence="1">
    <location>
        <begin position="111"/>
        <end position="134"/>
    </location>
</feature>
<keyword evidence="3" id="KW-1185">Reference proteome</keyword>
<sequence length="228" mass="23833">MIQHAHASLPTEETEATAAVPRRAWASMLLRAVPAIIGAAVITFTPNHSPKFGLLVFGVCVLLSGVLVAFEAVGIRRHPTRLQTFARGVLSAIAGGTALVLGAVFGDEATAGTFIVLVAVWAFVTGALEIMAGWLARRRGVLGRDAMLTGALTVLLGLIVAIVPPDLRQEYGGIEQVQGALTASTQAVGFVGAYFALLGVLLIVEGFSLRLAQRDAARILDAPKEARS</sequence>
<evidence type="ECO:0000313" key="3">
    <source>
        <dbReference type="Proteomes" id="UP001525379"/>
    </source>
</evidence>
<dbReference type="EMBL" id="JALXSQ010000048">
    <property type="protein sequence ID" value="MCT2043499.1"/>
    <property type="molecule type" value="Genomic_DNA"/>
</dbReference>
<accession>A0ABT2HYW7</accession>
<dbReference type="RefSeq" id="WP_066082416.1">
    <property type="nucleotide sequence ID" value="NZ_JAFDPW010000001.1"/>
</dbReference>
<feature type="transmembrane region" description="Helical" evidence="1">
    <location>
        <begin position="183"/>
        <end position="204"/>
    </location>
</feature>
<reference evidence="2 3" key="1">
    <citation type="submission" date="2022-04" db="EMBL/GenBank/DDBJ databases">
        <title>Human microbiome associated bacterial genomes.</title>
        <authorList>
            <person name="Sandstrom S."/>
            <person name="Salamzade R."/>
            <person name="Kalan L.R."/>
        </authorList>
    </citation>
    <scope>NUCLEOTIDE SEQUENCE [LARGE SCALE GENOMIC DNA]</scope>
    <source>
        <strain evidence="3">p3-SID1799</strain>
    </source>
</reference>
<keyword evidence="1" id="KW-0472">Membrane</keyword>
<comment type="caution">
    <text evidence="2">The sequence shown here is derived from an EMBL/GenBank/DDBJ whole genome shotgun (WGS) entry which is preliminary data.</text>
</comment>
<evidence type="ECO:0000313" key="2">
    <source>
        <dbReference type="EMBL" id="MCT2043499.1"/>
    </source>
</evidence>
<feature type="transmembrane region" description="Helical" evidence="1">
    <location>
        <begin position="85"/>
        <end position="105"/>
    </location>
</feature>
<feature type="transmembrane region" description="Helical" evidence="1">
    <location>
        <begin position="146"/>
        <end position="163"/>
    </location>
</feature>
<name>A0ABT2HYW7_9MICO</name>
<dbReference type="InterPro" id="IPR005325">
    <property type="entry name" value="DUF308_memb"/>
</dbReference>
<feature type="transmembrane region" description="Helical" evidence="1">
    <location>
        <begin position="28"/>
        <end position="46"/>
    </location>
</feature>
<proteinExistence type="predicted"/>
<organism evidence="2 3">
    <name type="scientific">Pseudoclavibacter albus</name>
    <dbReference type="NCBI Taxonomy" id="272241"/>
    <lineage>
        <taxon>Bacteria</taxon>
        <taxon>Bacillati</taxon>
        <taxon>Actinomycetota</taxon>
        <taxon>Actinomycetes</taxon>
        <taxon>Micrococcales</taxon>
        <taxon>Microbacteriaceae</taxon>
        <taxon>Pseudoclavibacter</taxon>
    </lineage>
</organism>
<feature type="transmembrane region" description="Helical" evidence="1">
    <location>
        <begin position="52"/>
        <end position="73"/>
    </location>
</feature>
<dbReference type="Proteomes" id="UP001525379">
    <property type="component" value="Unassembled WGS sequence"/>
</dbReference>
<gene>
    <name evidence="2" type="ORF">M3D15_09205</name>
</gene>
<evidence type="ECO:0000256" key="1">
    <source>
        <dbReference type="SAM" id="Phobius"/>
    </source>
</evidence>
<dbReference type="Pfam" id="PF03729">
    <property type="entry name" value="DUF308"/>
    <property type="match status" value="1"/>
</dbReference>
<keyword evidence="1" id="KW-1133">Transmembrane helix</keyword>
<protein>
    <submittedName>
        <fullName evidence="2">DUF308 domain-containing protein</fullName>
    </submittedName>
</protein>